<evidence type="ECO:0000313" key="1">
    <source>
        <dbReference type="EMBL" id="CAD9143803.1"/>
    </source>
</evidence>
<accession>A0A7S1W1I5</accession>
<dbReference type="AlphaFoldDB" id="A0A7S1W1I5"/>
<gene>
    <name evidence="1" type="ORF">ACAT0790_LOCUS28295</name>
</gene>
<proteinExistence type="predicted"/>
<dbReference type="EMBL" id="HBGE01046879">
    <property type="protein sequence ID" value="CAD9143803.1"/>
    <property type="molecule type" value="Transcribed_RNA"/>
</dbReference>
<organism evidence="1">
    <name type="scientific">Alexandrium catenella</name>
    <name type="common">Red tide dinoflagellate</name>
    <name type="synonym">Gonyaulax catenella</name>
    <dbReference type="NCBI Taxonomy" id="2925"/>
    <lineage>
        <taxon>Eukaryota</taxon>
        <taxon>Sar</taxon>
        <taxon>Alveolata</taxon>
        <taxon>Dinophyceae</taxon>
        <taxon>Gonyaulacales</taxon>
        <taxon>Pyrocystaceae</taxon>
        <taxon>Alexandrium</taxon>
    </lineage>
</organism>
<protein>
    <submittedName>
        <fullName evidence="1">Uncharacterized protein</fullName>
    </submittedName>
</protein>
<reference evidence="1" key="1">
    <citation type="submission" date="2021-01" db="EMBL/GenBank/DDBJ databases">
        <authorList>
            <person name="Corre E."/>
            <person name="Pelletier E."/>
            <person name="Niang G."/>
            <person name="Scheremetjew M."/>
            <person name="Finn R."/>
            <person name="Kale V."/>
            <person name="Holt S."/>
            <person name="Cochrane G."/>
            <person name="Meng A."/>
            <person name="Brown T."/>
            <person name="Cohen L."/>
        </authorList>
    </citation>
    <scope>NUCLEOTIDE SEQUENCE</scope>
    <source>
        <strain evidence="1">OF101</strain>
    </source>
</reference>
<name>A0A7S1W1I5_ALECA</name>
<sequence length="137" mass="13936">MAVLACSASRPCGRTGGRRAPLILVVAALLGLTLTLASGTGAFVAPRAVGPAAARNGPAGRAAPVAGAPAALGPHGAGAVDQVEALRRESLEACLLASEAEPETVERCTALSYELAVAEQLLFKRQAAFRYIDHDSF</sequence>